<protein>
    <recommendedName>
        <fullName evidence="4">DUF1640 domain-containing protein</fullName>
    </recommendedName>
</protein>
<evidence type="ECO:0008006" key="4">
    <source>
        <dbReference type="Google" id="ProtNLM"/>
    </source>
</evidence>
<evidence type="ECO:0000313" key="3">
    <source>
        <dbReference type="Proteomes" id="UP001183127"/>
    </source>
</evidence>
<evidence type="ECO:0000313" key="2">
    <source>
        <dbReference type="EMBL" id="WMW07506.1"/>
    </source>
</evidence>
<proteinExistence type="predicted"/>
<sequence>MTKKDTPGGGPRKPWANHLQRLHAAGMGLGGRDKPAEWVDAATINDLTREELNAKFETIEIKMDARVEAIASKIDGFLGAQTERDKRLDDSIAGIRRDIVRLGNLKLNIWGATLTAVALGVAVAALSVTLYQTGKGDIAILPQSSPAIQAPALSHATPDA</sequence>
<evidence type="ECO:0000256" key="1">
    <source>
        <dbReference type="SAM" id="Phobius"/>
    </source>
</evidence>
<dbReference type="EMBL" id="CP132921">
    <property type="protein sequence ID" value="WMW07506.1"/>
    <property type="molecule type" value="Genomic_DNA"/>
</dbReference>
<keyword evidence="1" id="KW-1133">Transmembrane helix</keyword>
<keyword evidence="3" id="KW-1185">Reference proteome</keyword>
<dbReference type="Proteomes" id="UP001183127">
    <property type="component" value="Chromosome"/>
</dbReference>
<name>A0ABY9QV06_9PSED</name>
<reference evidence="2 3" key="1">
    <citation type="submission" date="2023-08" db="EMBL/GenBank/DDBJ databases">
        <title>Complete Genome Sequence of Pseudomonas entomophila TVIN A01.</title>
        <authorList>
            <person name="Shelke T."/>
            <person name="Mahar N.S."/>
            <person name="Gupta I."/>
            <person name="Gupta V."/>
        </authorList>
    </citation>
    <scope>NUCLEOTIDE SEQUENCE [LARGE SCALE GENOMIC DNA]</scope>
    <source>
        <strain evidence="2 3">TVIN-A01</strain>
    </source>
</reference>
<feature type="transmembrane region" description="Helical" evidence="1">
    <location>
        <begin position="107"/>
        <end position="131"/>
    </location>
</feature>
<organism evidence="2 3">
    <name type="scientific">Pseudomonas entomophila</name>
    <dbReference type="NCBI Taxonomy" id="312306"/>
    <lineage>
        <taxon>Bacteria</taxon>
        <taxon>Pseudomonadati</taxon>
        <taxon>Pseudomonadota</taxon>
        <taxon>Gammaproteobacteria</taxon>
        <taxon>Pseudomonadales</taxon>
        <taxon>Pseudomonadaceae</taxon>
        <taxon>Pseudomonas</taxon>
    </lineage>
</organism>
<dbReference type="GeneID" id="32807075"/>
<keyword evidence="1" id="KW-0472">Membrane</keyword>
<dbReference type="RefSeq" id="WP_011535128.1">
    <property type="nucleotide sequence ID" value="NZ_CP132921.1"/>
</dbReference>
<gene>
    <name evidence="2" type="ORF">RAH46_09245</name>
</gene>
<keyword evidence="1" id="KW-0812">Transmembrane</keyword>
<accession>A0ABY9QV06</accession>